<dbReference type="AlphaFoldDB" id="A5Z7X5"/>
<dbReference type="InterPro" id="IPR050809">
    <property type="entry name" value="UgpAE/MalFG_permease"/>
</dbReference>
<comment type="subcellular location">
    <subcellularLocation>
        <location evidence="1">Cell membrane</location>
        <topology evidence="1">Multi-pass membrane protein</topology>
    </subcellularLocation>
</comment>
<evidence type="ECO:0000256" key="6">
    <source>
        <dbReference type="ARBA" id="ARBA00023136"/>
    </source>
</evidence>
<gene>
    <name evidence="9" type="ORF">EUBVEN_01815</name>
</gene>
<evidence type="ECO:0000256" key="5">
    <source>
        <dbReference type="ARBA" id="ARBA00022989"/>
    </source>
</evidence>
<evidence type="ECO:0000259" key="8">
    <source>
        <dbReference type="PROSITE" id="PS50928"/>
    </source>
</evidence>
<dbReference type="GO" id="GO:0055085">
    <property type="term" value="P:transmembrane transport"/>
    <property type="evidence" value="ECO:0007669"/>
    <property type="project" value="InterPro"/>
</dbReference>
<dbReference type="RefSeq" id="WP_005363340.1">
    <property type="nucleotide sequence ID" value="NZ_DS264285.1"/>
</dbReference>
<evidence type="ECO:0000256" key="2">
    <source>
        <dbReference type="ARBA" id="ARBA00022448"/>
    </source>
</evidence>
<dbReference type="PANTHER" id="PTHR43227:SF3">
    <property type="entry name" value="BINDING-PROTEIN-DEPENDENT TRANSPORT SYSTEMS INNER MEMBRANE COMPONENT"/>
    <property type="match status" value="1"/>
</dbReference>
<protein>
    <submittedName>
        <fullName evidence="9">ABC transporter, permease protein</fullName>
    </submittedName>
</protein>
<dbReference type="SUPFAM" id="SSF161098">
    <property type="entry name" value="MetI-like"/>
    <property type="match status" value="1"/>
</dbReference>
<dbReference type="Proteomes" id="UP000006000">
    <property type="component" value="Unassembled WGS sequence"/>
</dbReference>
<keyword evidence="2" id="KW-0813">Transport</keyword>
<dbReference type="EMBL" id="AAVL02000035">
    <property type="protein sequence ID" value="EDM51032.1"/>
    <property type="molecule type" value="Genomic_DNA"/>
</dbReference>
<dbReference type="GO" id="GO:0005886">
    <property type="term" value="C:plasma membrane"/>
    <property type="evidence" value="ECO:0007669"/>
    <property type="project" value="UniProtKB-SubCell"/>
</dbReference>
<keyword evidence="6 7" id="KW-0472">Membrane</keyword>
<feature type="domain" description="ABC transmembrane type-1" evidence="8">
    <location>
        <begin position="87"/>
        <end position="285"/>
    </location>
</feature>
<reference evidence="9 10" key="1">
    <citation type="submission" date="2007-03" db="EMBL/GenBank/DDBJ databases">
        <authorList>
            <person name="Fulton L."/>
            <person name="Clifton S."/>
            <person name="Fulton B."/>
            <person name="Xu J."/>
            <person name="Minx P."/>
            <person name="Pepin K.H."/>
            <person name="Johnson M."/>
            <person name="Thiruvilangam P."/>
            <person name="Bhonagiri V."/>
            <person name="Nash W.E."/>
            <person name="Mardis E.R."/>
            <person name="Wilson R.K."/>
        </authorList>
    </citation>
    <scope>NUCLEOTIDE SEQUENCE [LARGE SCALE GENOMIC DNA]</scope>
    <source>
        <strain evidence="9 10">ATCC 27560</strain>
    </source>
</reference>
<evidence type="ECO:0000256" key="1">
    <source>
        <dbReference type="ARBA" id="ARBA00004651"/>
    </source>
</evidence>
<evidence type="ECO:0000256" key="3">
    <source>
        <dbReference type="ARBA" id="ARBA00022475"/>
    </source>
</evidence>
<feature type="transmembrane region" description="Helical" evidence="7">
    <location>
        <begin position="167"/>
        <end position="193"/>
    </location>
</feature>
<dbReference type="Gene3D" id="1.10.3720.10">
    <property type="entry name" value="MetI-like"/>
    <property type="match status" value="1"/>
</dbReference>
<feature type="transmembrane region" description="Helical" evidence="7">
    <location>
        <begin position="26"/>
        <end position="46"/>
    </location>
</feature>
<dbReference type="OrthoDB" id="9788108at2"/>
<evidence type="ECO:0000256" key="4">
    <source>
        <dbReference type="ARBA" id="ARBA00022692"/>
    </source>
</evidence>
<dbReference type="CDD" id="cd06261">
    <property type="entry name" value="TM_PBP2"/>
    <property type="match status" value="1"/>
</dbReference>
<accession>A5Z7X5</accession>
<keyword evidence="5 7" id="KW-1133">Transmembrane helix</keyword>
<evidence type="ECO:0000313" key="10">
    <source>
        <dbReference type="Proteomes" id="UP000006000"/>
    </source>
</evidence>
<proteinExistence type="predicted"/>
<dbReference type="STRING" id="411463.EUBVEN_01815"/>
<name>A5Z7X5_9FIRM</name>
<dbReference type="InterPro" id="IPR035906">
    <property type="entry name" value="MetI-like_sf"/>
</dbReference>
<feature type="transmembrane region" description="Helical" evidence="7">
    <location>
        <begin position="91"/>
        <end position="112"/>
    </location>
</feature>
<dbReference type="HOGENOM" id="CLU_016047_0_2_9"/>
<evidence type="ECO:0000313" key="9">
    <source>
        <dbReference type="EMBL" id="EDM51032.1"/>
    </source>
</evidence>
<evidence type="ECO:0000256" key="7">
    <source>
        <dbReference type="SAM" id="Phobius"/>
    </source>
</evidence>
<dbReference type="PANTHER" id="PTHR43227">
    <property type="entry name" value="BLL4140 PROTEIN"/>
    <property type="match status" value="1"/>
</dbReference>
<organism evidence="9 10">
    <name type="scientific">Eubacterium ventriosum ATCC 27560</name>
    <dbReference type="NCBI Taxonomy" id="411463"/>
    <lineage>
        <taxon>Bacteria</taxon>
        <taxon>Bacillati</taxon>
        <taxon>Bacillota</taxon>
        <taxon>Clostridia</taxon>
        <taxon>Eubacteriales</taxon>
        <taxon>Eubacteriaceae</taxon>
        <taxon>Eubacterium</taxon>
    </lineage>
</organism>
<sequence>MVIKPKGKVSKNGKYKKTKLTNTIKGILFVSPWLIGFAVFTLIPFINSILYSFNAVSITPGKINLKWAGLEYYNHAWNVSTSFKLNLSSSAMMICCATPVILVFALIVAVMLNNKFRGRVFFRAIFFMPVIIMSGPVISKLLTGYTVNFTEEGSQIMLFLQSLPGVISKPCVFVLDNLVLILWFSGVQILIYLAGLQKVSTSLYEAAEIDGAGAWEKFWKITLPHMGPIILINGIYTVVTIANYSEQAINQEISNSMFNTSMMYSLSAAMSWIYFLLVLLILAVVGLLFWFISKKENT</sequence>
<comment type="caution">
    <text evidence="9">The sequence shown here is derived from an EMBL/GenBank/DDBJ whole genome shotgun (WGS) entry which is preliminary data.</text>
</comment>
<feature type="transmembrane region" description="Helical" evidence="7">
    <location>
        <begin position="272"/>
        <end position="292"/>
    </location>
</feature>
<dbReference type="InterPro" id="IPR000515">
    <property type="entry name" value="MetI-like"/>
</dbReference>
<reference evidence="9 10" key="2">
    <citation type="submission" date="2007-04" db="EMBL/GenBank/DDBJ databases">
        <title>Draft genome sequence of Eubacterium ventriosum (ATCC 27560).</title>
        <authorList>
            <person name="Sudarsanam P."/>
            <person name="Ley R."/>
            <person name="Guruge J."/>
            <person name="Turnbaugh P.J."/>
            <person name="Mahowald M."/>
            <person name="Liep D."/>
            <person name="Gordon J."/>
        </authorList>
    </citation>
    <scope>NUCLEOTIDE SEQUENCE [LARGE SCALE GENOMIC DNA]</scope>
    <source>
        <strain evidence="9 10">ATCC 27560</strain>
    </source>
</reference>
<keyword evidence="4 7" id="KW-0812">Transmembrane</keyword>
<feature type="transmembrane region" description="Helical" evidence="7">
    <location>
        <begin position="124"/>
        <end position="147"/>
    </location>
</feature>
<dbReference type="PROSITE" id="PS50928">
    <property type="entry name" value="ABC_TM1"/>
    <property type="match status" value="1"/>
</dbReference>
<keyword evidence="3" id="KW-1003">Cell membrane</keyword>
<dbReference type="eggNOG" id="COG1175">
    <property type="taxonomic scope" value="Bacteria"/>
</dbReference>